<dbReference type="Pfam" id="PF00856">
    <property type="entry name" value="SET"/>
    <property type="match status" value="1"/>
</dbReference>
<reference evidence="3" key="1">
    <citation type="submission" date="2023-11" db="EMBL/GenBank/DDBJ databases">
        <authorList>
            <person name="Alioto T."/>
            <person name="Alioto T."/>
            <person name="Gomez Garrido J."/>
        </authorList>
    </citation>
    <scope>NUCLEOTIDE SEQUENCE</scope>
</reference>
<gene>
    <name evidence="3" type="ORF">LECACI_7A002051</name>
</gene>
<comment type="caution">
    <text evidence="3">The sequence shown here is derived from an EMBL/GenBank/DDBJ whole genome shotgun (WGS) entry which is preliminary data.</text>
</comment>
<dbReference type="EMBL" id="CAVMBE010000008">
    <property type="protein sequence ID" value="CAK3875243.1"/>
    <property type="molecule type" value="Genomic_DNA"/>
</dbReference>
<organism evidence="3 4">
    <name type="scientific">Lecanosticta acicola</name>
    <dbReference type="NCBI Taxonomy" id="111012"/>
    <lineage>
        <taxon>Eukaryota</taxon>
        <taxon>Fungi</taxon>
        <taxon>Dikarya</taxon>
        <taxon>Ascomycota</taxon>
        <taxon>Pezizomycotina</taxon>
        <taxon>Dothideomycetes</taxon>
        <taxon>Dothideomycetidae</taxon>
        <taxon>Mycosphaerellales</taxon>
        <taxon>Mycosphaerellaceae</taxon>
        <taxon>Lecanosticta</taxon>
    </lineage>
</organism>
<dbReference type="Proteomes" id="UP001296104">
    <property type="component" value="Unassembled WGS sequence"/>
</dbReference>
<proteinExistence type="predicted"/>
<dbReference type="InterPro" id="IPR053185">
    <property type="entry name" value="SET_domain_protein"/>
</dbReference>
<evidence type="ECO:0000256" key="1">
    <source>
        <dbReference type="SAM" id="MobiDB-lite"/>
    </source>
</evidence>
<dbReference type="SMART" id="SM00317">
    <property type="entry name" value="SET"/>
    <property type="match status" value="1"/>
</dbReference>
<evidence type="ECO:0000313" key="4">
    <source>
        <dbReference type="Proteomes" id="UP001296104"/>
    </source>
</evidence>
<dbReference type="PANTHER" id="PTHR47332">
    <property type="entry name" value="SET DOMAIN-CONTAINING PROTEIN 5"/>
    <property type="match status" value="1"/>
</dbReference>
<dbReference type="PROSITE" id="PS50280">
    <property type="entry name" value="SET"/>
    <property type="match status" value="1"/>
</dbReference>
<feature type="domain" description="SET" evidence="2">
    <location>
        <begin position="44"/>
        <end position="212"/>
    </location>
</feature>
<name>A0AAI8YU66_9PEZI</name>
<sequence>MAESNGCPTEDHHGIEDLTLRTDTLMLREDSTEETSVQSEGLPTSLELRVTSYGGYGLFATRDLPRGTRIIAEPPMIHQPPGDKMDAVWMQLEALTPEQLNRYTELSSGNGTVGIHQRQMIKTRLANERRSSGAALEAMTNDMVKLHEIYFNNCVSMGCNERFGAGLFPLYSRINHSCLPNVQNSYNATLGKLTVHAIRDIKAGAELCTSYIFNLRTKEQRHEQLKNTWSFDCQCEVCDNTPTAFASEKRRQLMFDIDQALAAYEANIPFARALIPNAPRNGKEARELVERLVAVLREEGLVGMDLAQAYRECSKYSLQEGLIPKALAYAQKECEVEKVCIGSETDHLEKNMEGAVYWIKHLETLSEQDKVKARMNEKRFAKEQKKADKKAAKKAGKNGKGEGR</sequence>
<dbReference type="PANTHER" id="PTHR47332:SF2">
    <property type="entry name" value="SET-6"/>
    <property type="match status" value="1"/>
</dbReference>
<protein>
    <submittedName>
        <fullName evidence="3">TPR domain</fullName>
    </submittedName>
</protein>
<dbReference type="Gene3D" id="2.170.270.10">
    <property type="entry name" value="SET domain"/>
    <property type="match status" value="1"/>
</dbReference>
<dbReference type="InterPro" id="IPR001214">
    <property type="entry name" value="SET_dom"/>
</dbReference>
<evidence type="ECO:0000313" key="3">
    <source>
        <dbReference type="EMBL" id="CAK3875243.1"/>
    </source>
</evidence>
<dbReference type="SUPFAM" id="SSF82199">
    <property type="entry name" value="SET domain"/>
    <property type="match status" value="1"/>
</dbReference>
<keyword evidence="4" id="KW-1185">Reference proteome</keyword>
<dbReference type="CDD" id="cd20071">
    <property type="entry name" value="SET_SMYD"/>
    <property type="match status" value="1"/>
</dbReference>
<feature type="compositionally biased region" description="Basic and acidic residues" evidence="1">
    <location>
        <begin position="373"/>
        <end position="390"/>
    </location>
</feature>
<accession>A0AAI8YU66</accession>
<dbReference type="AlphaFoldDB" id="A0AAI8YU66"/>
<feature type="region of interest" description="Disordered" evidence="1">
    <location>
        <begin position="373"/>
        <end position="404"/>
    </location>
</feature>
<dbReference type="InterPro" id="IPR046341">
    <property type="entry name" value="SET_dom_sf"/>
</dbReference>
<evidence type="ECO:0000259" key="2">
    <source>
        <dbReference type="PROSITE" id="PS50280"/>
    </source>
</evidence>